<evidence type="ECO:0000256" key="5">
    <source>
        <dbReference type="ARBA" id="ARBA00022912"/>
    </source>
</evidence>
<dbReference type="KEGG" id="sgu:SGLAU_17165"/>
<organism evidence="14 15">
    <name type="scientific">Streptomyces glaucescens</name>
    <dbReference type="NCBI Taxonomy" id="1907"/>
    <lineage>
        <taxon>Bacteria</taxon>
        <taxon>Bacillati</taxon>
        <taxon>Actinomycetota</taxon>
        <taxon>Actinomycetes</taxon>
        <taxon>Kitasatosporales</taxon>
        <taxon>Streptomycetaceae</taxon>
        <taxon>Streptomyces</taxon>
    </lineage>
</organism>
<sequence>MSLSLRFAAGSHKGMIREGNEDSGYAGPRLLAIADGMGGAAAGEVASSEAISTIVALDDDVPGSDVLTSLGAAVQRANDQLRQMVEEDPSLEGMGTTLTALLWTGQRLGLVHVGDSRAYLLRDGVLTQITQDHTWVQRLVDEGRITEEEATTHPQRSLLMRALGSGDHVEPDLSIREVRAGDRYLICSDGLSGVVSHQTMEDTLASYQGPQETVQELIQLALRGGGPDNITVIVADVLDLDTGDTLAGQLSDTPVVVGAVAENQHQLSDNGIMQTPAGRASGLGRQVPGQGGGGEFGPPGSGDVTGFIPAGGFDGLGDEDDYGKPRKGRRWLKRSFYGVLALAVVGGGLYGGYRWTQTQYYVGANGEHVALYRGISQDLAWVSLSEVEKDHPEIELKYLPPYQRKLVEGTITEGSLKNARAKIGELAVQASACRKQAEQRAAERENTARTGEGQAGGITGTTRTSVTSKASPSPSVSPNPSASATPTATPSPGPSLSEEEQKVVSLCGKQ</sequence>
<dbReference type="PROSITE" id="PS51746">
    <property type="entry name" value="PPM_2"/>
    <property type="match status" value="1"/>
</dbReference>
<dbReference type="SMART" id="SM00332">
    <property type="entry name" value="PP2Cc"/>
    <property type="match status" value="1"/>
</dbReference>
<protein>
    <recommendedName>
        <fullName evidence="9">Serine/threonine protein phosphatase PstP</fullName>
        <ecNumber evidence="2">3.1.3.16</ecNumber>
    </recommendedName>
    <alternativeName>
        <fullName evidence="11">Mycobacterial Ser/Thr phosphatase</fullName>
    </alternativeName>
    <alternativeName>
        <fullName evidence="10">PP2C-family Ser/Thr phosphatase</fullName>
    </alternativeName>
</protein>
<evidence type="ECO:0000256" key="10">
    <source>
        <dbReference type="ARBA" id="ARBA00077741"/>
    </source>
</evidence>
<dbReference type="GO" id="GO:0046872">
    <property type="term" value="F:metal ion binding"/>
    <property type="evidence" value="ECO:0007669"/>
    <property type="project" value="UniProtKB-KW"/>
</dbReference>
<dbReference type="InterPro" id="IPR015655">
    <property type="entry name" value="PP2C"/>
</dbReference>
<evidence type="ECO:0000256" key="8">
    <source>
        <dbReference type="ARBA" id="ARBA00048336"/>
    </source>
</evidence>
<comment type="catalytic activity">
    <reaction evidence="8">
        <text>O-phospho-L-threonyl-[protein] + H2O = L-threonyl-[protein] + phosphate</text>
        <dbReference type="Rhea" id="RHEA:47004"/>
        <dbReference type="Rhea" id="RHEA-COMP:11060"/>
        <dbReference type="Rhea" id="RHEA-COMP:11605"/>
        <dbReference type="ChEBI" id="CHEBI:15377"/>
        <dbReference type="ChEBI" id="CHEBI:30013"/>
        <dbReference type="ChEBI" id="CHEBI:43474"/>
        <dbReference type="ChEBI" id="CHEBI:61977"/>
        <dbReference type="EC" id="3.1.3.16"/>
    </reaction>
</comment>
<dbReference type="NCBIfam" id="NF033484">
    <property type="entry name" value="Stp1_PP2C_phos"/>
    <property type="match status" value="1"/>
</dbReference>
<keyword evidence="5" id="KW-0904">Protein phosphatase</keyword>
<dbReference type="FunFam" id="3.60.40.10:FF:000002">
    <property type="entry name" value="Serine/threonine phosphatase stp"/>
    <property type="match status" value="1"/>
</dbReference>
<dbReference type="CDD" id="cd00143">
    <property type="entry name" value="PP2Cc"/>
    <property type="match status" value="1"/>
</dbReference>
<evidence type="ECO:0000256" key="7">
    <source>
        <dbReference type="ARBA" id="ARBA00047761"/>
    </source>
</evidence>
<dbReference type="InterPro" id="IPR001932">
    <property type="entry name" value="PPM-type_phosphatase-like_dom"/>
</dbReference>
<evidence type="ECO:0000313" key="15">
    <source>
        <dbReference type="Proteomes" id="UP000029482"/>
    </source>
</evidence>
<evidence type="ECO:0000313" key="14">
    <source>
        <dbReference type="EMBL" id="AIR99397.1"/>
    </source>
</evidence>
<dbReference type="STRING" id="1907.SGLAU_17165"/>
<dbReference type="RefSeq" id="WP_052413782.1">
    <property type="nucleotide sequence ID" value="NZ_CP009438.1"/>
</dbReference>
<keyword evidence="6" id="KW-0464">Manganese</keyword>
<evidence type="ECO:0000256" key="12">
    <source>
        <dbReference type="SAM" id="MobiDB-lite"/>
    </source>
</evidence>
<keyword evidence="4" id="KW-0378">Hydrolase</keyword>
<feature type="region of interest" description="Disordered" evidence="12">
    <location>
        <begin position="437"/>
        <end position="510"/>
    </location>
</feature>
<dbReference type="Gene3D" id="3.60.40.10">
    <property type="entry name" value="PPM-type phosphatase domain"/>
    <property type="match status" value="1"/>
</dbReference>
<dbReference type="AlphaFoldDB" id="A0A089X6A1"/>
<dbReference type="GO" id="GO:0004722">
    <property type="term" value="F:protein serine/threonine phosphatase activity"/>
    <property type="evidence" value="ECO:0007669"/>
    <property type="project" value="UniProtKB-EC"/>
</dbReference>
<evidence type="ECO:0000259" key="13">
    <source>
        <dbReference type="PROSITE" id="PS51746"/>
    </source>
</evidence>
<dbReference type="HOGENOM" id="CLU_025431_0_0_11"/>
<feature type="compositionally biased region" description="Low complexity" evidence="12">
    <location>
        <begin position="464"/>
        <end position="496"/>
    </location>
</feature>
<feature type="domain" description="PPM-type phosphatase" evidence="13">
    <location>
        <begin position="6"/>
        <end position="237"/>
    </location>
</feature>
<comment type="cofactor">
    <cofactor evidence="1">
        <name>Mn(2+)</name>
        <dbReference type="ChEBI" id="CHEBI:29035"/>
    </cofactor>
</comment>
<evidence type="ECO:0000256" key="1">
    <source>
        <dbReference type="ARBA" id="ARBA00001936"/>
    </source>
</evidence>
<comment type="catalytic activity">
    <reaction evidence="7">
        <text>O-phospho-L-seryl-[protein] + H2O = L-seryl-[protein] + phosphate</text>
        <dbReference type="Rhea" id="RHEA:20629"/>
        <dbReference type="Rhea" id="RHEA-COMP:9863"/>
        <dbReference type="Rhea" id="RHEA-COMP:11604"/>
        <dbReference type="ChEBI" id="CHEBI:15377"/>
        <dbReference type="ChEBI" id="CHEBI:29999"/>
        <dbReference type="ChEBI" id="CHEBI:43474"/>
        <dbReference type="ChEBI" id="CHEBI:83421"/>
        <dbReference type="EC" id="3.1.3.16"/>
    </reaction>
</comment>
<dbReference type="InterPro" id="IPR036457">
    <property type="entry name" value="PPM-type-like_dom_sf"/>
</dbReference>
<dbReference type="SMART" id="SM00331">
    <property type="entry name" value="PP2C_SIG"/>
    <property type="match status" value="1"/>
</dbReference>
<dbReference type="SUPFAM" id="SSF81606">
    <property type="entry name" value="PP2C-like"/>
    <property type="match status" value="1"/>
</dbReference>
<evidence type="ECO:0000256" key="6">
    <source>
        <dbReference type="ARBA" id="ARBA00023211"/>
    </source>
</evidence>
<dbReference type="PANTHER" id="PTHR47992">
    <property type="entry name" value="PROTEIN PHOSPHATASE"/>
    <property type="match status" value="1"/>
</dbReference>
<evidence type="ECO:0000256" key="9">
    <source>
        <dbReference type="ARBA" id="ARBA00071184"/>
    </source>
</evidence>
<feature type="compositionally biased region" description="Basic and acidic residues" evidence="12">
    <location>
        <begin position="437"/>
        <end position="447"/>
    </location>
</feature>
<evidence type="ECO:0000256" key="2">
    <source>
        <dbReference type="ARBA" id="ARBA00013081"/>
    </source>
</evidence>
<evidence type="ECO:0000256" key="11">
    <source>
        <dbReference type="ARBA" id="ARBA00079123"/>
    </source>
</evidence>
<dbReference type="Pfam" id="PF00481">
    <property type="entry name" value="PP2C"/>
    <property type="match status" value="1"/>
</dbReference>
<dbReference type="EC" id="3.1.3.16" evidence="2"/>
<gene>
    <name evidence="14" type="ORF">SGLAU_17165</name>
</gene>
<reference evidence="15" key="1">
    <citation type="journal article" date="2015" name="J. Biotechnol.">
        <title>Complete genome sequence of the actinobacterium Streptomyces glaucescens GLA.O (DSM 40922) consisting of a linear chromosome and one linear plasmid.</title>
        <authorList>
            <person name="Ortseifen V."/>
            <person name="Winkler A."/>
            <person name="Albersmeier A."/>
            <person name="Wendler S."/>
            <person name="Puhler A."/>
            <person name="Kalinowski J."/>
            <person name="Ruckert C."/>
        </authorList>
    </citation>
    <scope>NUCLEOTIDE SEQUENCE [LARGE SCALE GENOMIC DNA]</scope>
    <source>
        <strain evidence="15">DSM 40922 / GLA O</strain>
    </source>
</reference>
<dbReference type="OrthoDB" id="9801841at2"/>
<keyword evidence="15" id="KW-1185">Reference proteome</keyword>
<dbReference type="EMBL" id="CP009438">
    <property type="protein sequence ID" value="AIR99397.1"/>
    <property type="molecule type" value="Genomic_DNA"/>
</dbReference>
<evidence type="ECO:0000256" key="3">
    <source>
        <dbReference type="ARBA" id="ARBA00022723"/>
    </source>
</evidence>
<keyword evidence="3" id="KW-0479">Metal-binding</keyword>
<dbReference type="Proteomes" id="UP000029482">
    <property type="component" value="Chromosome"/>
</dbReference>
<proteinExistence type="predicted"/>
<dbReference type="eggNOG" id="COG0631">
    <property type="taxonomic scope" value="Bacteria"/>
</dbReference>
<evidence type="ECO:0000256" key="4">
    <source>
        <dbReference type="ARBA" id="ARBA00022801"/>
    </source>
</evidence>
<accession>A0A089X6A1</accession>
<name>A0A089X6A1_STRGA</name>